<comment type="caution">
    <text evidence="1">The sequence shown here is derived from an EMBL/GenBank/DDBJ whole genome shotgun (WGS) entry which is preliminary data.</text>
</comment>
<evidence type="ECO:0000313" key="2">
    <source>
        <dbReference type="Proteomes" id="UP001472677"/>
    </source>
</evidence>
<gene>
    <name evidence="1" type="ORF">V6N12_046727</name>
</gene>
<reference evidence="1 2" key="1">
    <citation type="journal article" date="2024" name="G3 (Bethesda)">
        <title>Genome assembly of Hibiscus sabdariffa L. provides insights into metabolisms of medicinal natural products.</title>
        <authorList>
            <person name="Kim T."/>
        </authorList>
    </citation>
    <scope>NUCLEOTIDE SEQUENCE [LARGE SCALE GENOMIC DNA]</scope>
    <source>
        <strain evidence="1">TK-2024</strain>
        <tissue evidence="1">Old leaves</tissue>
    </source>
</reference>
<dbReference type="EMBL" id="JBBPBM010000328">
    <property type="protein sequence ID" value="KAK8497141.1"/>
    <property type="molecule type" value="Genomic_DNA"/>
</dbReference>
<name>A0ABR2ASS1_9ROSI</name>
<organism evidence="1 2">
    <name type="scientific">Hibiscus sabdariffa</name>
    <name type="common">roselle</name>
    <dbReference type="NCBI Taxonomy" id="183260"/>
    <lineage>
        <taxon>Eukaryota</taxon>
        <taxon>Viridiplantae</taxon>
        <taxon>Streptophyta</taxon>
        <taxon>Embryophyta</taxon>
        <taxon>Tracheophyta</taxon>
        <taxon>Spermatophyta</taxon>
        <taxon>Magnoliopsida</taxon>
        <taxon>eudicotyledons</taxon>
        <taxon>Gunneridae</taxon>
        <taxon>Pentapetalae</taxon>
        <taxon>rosids</taxon>
        <taxon>malvids</taxon>
        <taxon>Malvales</taxon>
        <taxon>Malvaceae</taxon>
        <taxon>Malvoideae</taxon>
        <taxon>Hibiscus</taxon>
    </lineage>
</organism>
<accession>A0ABR2ASS1</accession>
<protein>
    <submittedName>
        <fullName evidence="1">Uncharacterized protein</fullName>
    </submittedName>
</protein>
<keyword evidence="2" id="KW-1185">Reference proteome</keyword>
<proteinExistence type="predicted"/>
<evidence type="ECO:0000313" key="1">
    <source>
        <dbReference type="EMBL" id="KAK8497141.1"/>
    </source>
</evidence>
<sequence length="110" mass="12610">MLFPDLAMVEMIRAVVPYAPGAIRAFQEDGEGPESSTVVVADVEVAPPQREPNLHERPPPRFPRLQSLQRLVLGFIESALEINAVAGFVFQRHVHFRKDCRRAKRFRRLY</sequence>
<dbReference type="Proteomes" id="UP001472677">
    <property type="component" value="Unassembled WGS sequence"/>
</dbReference>